<dbReference type="Proteomes" id="UP000465812">
    <property type="component" value="Chromosome"/>
</dbReference>
<organism evidence="2 3">
    <name type="scientific">Mycobacterium mantenii</name>
    <dbReference type="NCBI Taxonomy" id="560555"/>
    <lineage>
        <taxon>Bacteria</taxon>
        <taxon>Bacillati</taxon>
        <taxon>Actinomycetota</taxon>
        <taxon>Actinomycetes</taxon>
        <taxon>Mycobacteriales</taxon>
        <taxon>Mycobacteriaceae</taxon>
        <taxon>Mycobacterium</taxon>
        <taxon>Mycobacterium avium complex (MAC)</taxon>
    </lineage>
</organism>
<accession>A0ABM7K1G1</accession>
<sequence>MARCEKPPSNVSTAAPRPVAAPTARRLSSQAAPGAAVNTVGAIAGNCGYKVGVKPCDPRIRSGWAAAIAFTSGWDRVPTPGTPCTVPPR</sequence>
<feature type="compositionally biased region" description="Low complexity" evidence="1">
    <location>
        <begin position="13"/>
        <end position="26"/>
    </location>
</feature>
<keyword evidence="3" id="KW-1185">Reference proteome</keyword>
<name>A0ABM7K1G1_MYCNT</name>
<gene>
    <name evidence="2" type="ORF">MMAN_58320</name>
</gene>
<proteinExistence type="predicted"/>
<dbReference type="EMBL" id="AP022590">
    <property type="protein sequence ID" value="BBY41698.1"/>
    <property type="molecule type" value="Genomic_DNA"/>
</dbReference>
<evidence type="ECO:0000313" key="2">
    <source>
        <dbReference type="EMBL" id="BBY41698.1"/>
    </source>
</evidence>
<feature type="region of interest" description="Disordered" evidence="1">
    <location>
        <begin position="1"/>
        <end position="34"/>
    </location>
</feature>
<evidence type="ECO:0000313" key="3">
    <source>
        <dbReference type="Proteomes" id="UP000465812"/>
    </source>
</evidence>
<evidence type="ECO:0000256" key="1">
    <source>
        <dbReference type="SAM" id="MobiDB-lite"/>
    </source>
</evidence>
<protein>
    <submittedName>
        <fullName evidence="2">Uncharacterized protein</fullName>
    </submittedName>
</protein>
<reference evidence="2 3" key="1">
    <citation type="journal article" date="2019" name="Emerg. Microbes Infect.">
        <title>Comprehensive subspecies identification of 175 nontuberculous mycobacteria species based on 7547 genomic profiles.</title>
        <authorList>
            <person name="Matsumoto Y."/>
            <person name="Kinjo T."/>
            <person name="Motooka D."/>
            <person name="Nabeya D."/>
            <person name="Jung N."/>
            <person name="Uechi K."/>
            <person name="Horii T."/>
            <person name="Iida T."/>
            <person name="Fujita J."/>
            <person name="Nakamura S."/>
        </authorList>
    </citation>
    <scope>NUCLEOTIDE SEQUENCE [LARGE SCALE GENOMIC DNA]</scope>
    <source>
        <strain evidence="2 3">JCM 18113</strain>
    </source>
</reference>